<name>G7GZK7_9ACTN</name>
<dbReference type="RefSeq" id="WP_007321109.1">
    <property type="nucleotide sequence ID" value="NZ_BAEE01000026.1"/>
</dbReference>
<evidence type="ECO:0000256" key="4">
    <source>
        <dbReference type="ARBA" id="ARBA00023186"/>
    </source>
</evidence>
<dbReference type="EMBL" id="BAEE01000026">
    <property type="protein sequence ID" value="GAB09032.1"/>
    <property type="molecule type" value="Genomic_DNA"/>
</dbReference>
<protein>
    <submittedName>
        <fullName evidence="5">Uncharacterized protein</fullName>
    </submittedName>
</protein>
<keyword evidence="4" id="KW-0143">Chaperone</keyword>
<dbReference type="AlphaFoldDB" id="G7GZK7"/>
<evidence type="ECO:0000313" key="5">
    <source>
        <dbReference type="EMBL" id="GAB09032.1"/>
    </source>
</evidence>
<comment type="caution">
    <text evidence="5">The sequence shown here is derived from an EMBL/GenBank/DDBJ whole genome shotgun (WGS) entry which is preliminary data.</text>
</comment>
<reference evidence="5 6" key="1">
    <citation type="submission" date="2011-11" db="EMBL/GenBank/DDBJ databases">
        <title>Whole genome shotgun sequence of Gordonia araii NBRC 100433.</title>
        <authorList>
            <person name="Yoshida Y."/>
            <person name="Hosoyama A."/>
            <person name="Tsuchikane K."/>
            <person name="Katsumata H."/>
            <person name="Yamazaki S."/>
            <person name="Fujita N."/>
        </authorList>
    </citation>
    <scope>NUCLEOTIDE SEQUENCE [LARGE SCALE GENOMIC DNA]</scope>
    <source>
        <strain evidence="5 6">NBRC 100433</strain>
    </source>
</reference>
<dbReference type="Proteomes" id="UP000035088">
    <property type="component" value="Unassembled WGS sequence"/>
</dbReference>
<gene>
    <name evidence="5" type="ORF">GOARA_026_00620</name>
</gene>
<keyword evidence="6" id="KW-1185">Reference proteome</keyword>
<evidence type="ECO:0000256" key="1">
    <source>
        <dbReference type="ARBA" id="ARBA00004496"/>
    </source>
</evidence>
<proteinExistence type="inferred from homology"/>
<evidence type="ECO:0000313" key="6">
    <source>
        <dbReference type="Proteomes" id="UP000035088"/>
    </source>
</evidence>
<comment type="similarity">
    <text evidence="2">Belongs to the EspG family.</text>
</comment>
<sequence>MFEVRIVVPGVEIERVDCSDAEQVARAIPLTKPIGCQSIRVREVDLLPRLENASEPVDVLAALRAAGATGNDAAALAWALGAATSSAEIVVVDEEGRTLAGAVAVFCSPRGDVVSIPSVAADGGKWLTLAPATARRVARACANHV</sequence>
<accession>G7GZK7</accession>
<organism evidence="5 6">
    <name type="scientific">Gordonia araii NBRC 100433</name>
    <dbReference type="NCBI Taxonomy" id="1073574"/>
    <lineage>
        <taxon>Bacteria</taxon>
        <taxon>Bacillati</taxon>
        <taxon>Actinomycetota</taxon>
        <taxon>Actinomycetes</taxon>
        <taxon>Mycobacteriales</taxon>
        <taxon>Gordoniaceae</taxon>
        <taxon>Gordonia</taxon>
    </lineage>
</organism>
<comment type="subcellular location">
    <subcellularLocation>
        <location evidence="1">Cytoplasm</location>
    </subcellularLocation>
</comment>
<dbReference type="Pfam" id="PF14011">
    <property type="entry name" value="ESX-1_EspG"/>
    <property type="match status" value="1"/>
</dbReference>
<keyword evidence="3" id="KW-0963">Cytoplasm</keyword>
<dbReference type="InterPro" id="IPR025734">
    <property type="entry name" value="EspG"/>
</dbReference>
<evidence type="ECO:0000256" key="3">
    <source>
        <dbReference type="ARBA" id="ARBA00022490"/>
    </source>
</evidence>
<dbReference type="STRING" id="1073574.GOARA_026_00620"/>
<evidence type="ECO:0000256" key="2">
    <source>
        <dbReference type="ARBA" id="ARBA00006411"/>
    </source>
</evidence>